<feature type="transmembrane region" description="Helical" evidence="6">
    <location>
        <begin position="67"/>
        <end position="88"/>
    </location>
</feature>
<sequence length="205" mass="20897">MDAFLFLKAALIGLSIAAPVGPIGLLCIQRTLAHGARVGFASGLGAALADGVYGAIGAFGLTAITRFFVTLATPLAICGAVFLGWMGVRLMRAAPAGAPTSLPDAAGSWRAFASVFVLTIANPMTIVSFIAVFATLAGDMAGTRPAAVVMVLGVLTGSALWWLALAFGVAAIRHRVGSRALQAINRSAGLFLLGFAAWQALGILR</sequence>
<evidence type="ECO:0000256" key="5">
    <source>
        <dbReference type="ARBA" id="ARBA00023136"/>
    </source>
</evidence>
<dbReference type="KEGG" id="app:CAP2UW1_1276"/>
<feature type="transmembrane region" description="Helical" evidence="6">
    <location>
        <begin position="109"/>
        <end position="134"/>
    </location>
</feature>
<keyword evidence="4 6" id="KW-1133">Transmembrane helix</keyword>
<evidence type="ECO:0000256" key="3">
    <source>
        <dbReference type="ARBA" id="ARBA00022692"/>
    </source>
</evidence>
<reference evidence="7" key="2">
    <citation type="submission" date="2009-09" db="EMBL/GenBank/DDBJ databases">
        <title>Complete sequence of chromosome of Candidatus Accumulibacter phosphatis clade IIA str. UW-1.</title>
        <authorList>
            <consortium name="US DOE Joint Genome Institute"/>
            <person name="Martin H.G."/>
            <person name="Ivanova N."/>
            <person name="Kunin V."/>
            <person name="Warnecke F."/>
            <person name="Barry K."/>
            <person name="He S."/>
            <person name="Salamov A."/>
            <person name="Szeto E."/>
            <person name="Dalin E."/>
            <person name="Pangilinan J.L."/>
            <person name="Lapidus A."/>
            <person name="Lowry S."/>
            <person name="Kyrpides N.C."/>
            <person name="McMahon K.D."/>
            <person name="Hugenholtz P."/>
        </authorList>
    </citation>
    <scope>NUCLEOTIDE SEQUENCE [LARGE SCALE GENOMIC DNA]</scope>
    <source>
        <strain evidence="7">UW-1</strain>
    </source>
</reference>
<feature type="transmembrane region" description="Helical" evidence="6">
    <location>
        <begin position="40"/>
        <end position="61"/>
    </location>
</feature>
<accession>C7RS90</accession>
<evidence type="ECO:0000256" key="6">
    <source>
        <dbReference type="SAM" id="Phobius"/>
    </source>
</evidence>
<reference evidence="7" key="1">
    <citation type="submission" date="2009-08" db="EMBL/GenBank/DDBJ databases">
        <authorList>
            <consortium name="US DOE Joint Genome Institute"/>
            <person name="Lucas S."/>
            <person name="Copeland A."/>
            <person name="Lapidus A."/>
            <person name="Glavina del Rio T."/>
            <person name="Dalin E."/>
            <person name="Tice H."/>
            <person name="Bruce D."/>
            <person name="Barry K."/>
            <person name="Pitluck S."/>
            <person name="Lowry S."/>
            <person name="Larimer F."/>
            <person name="Land M."/>
            <person name="Hauser L."/>
            <person name="Kyrpides N."/>
            <person name="Ivanova N."/>
            <person name="McMahon K.D."/>
            <person name="Hugenholtz P."/>
        </authorList>
    </citation>
    <scope>NUCLEOTIDE SEQUENCE</scope>
    <source>
        <strain evidence="7">UW-1</strain>
    </source>
</reference>
<feature type="transmembrane region" description="Helical" evidence="6">
    <location>
        <begin position="6"/>
        <end position="28"/>
    </location>
</feature>
<keyword evidence="3 6" id="KW-0812">Transmembrane</keyword>
<gene>
    <name evidence="7" type="ordered locus">CAP2UW1_1276</name>
</gene>
<dbReference type="InterPro" id="IPR001123">
    <property type="entry name" value="LeuE-type"/>
</dbReference>
<dbReference type="AlphaFoldDB" id="C7RS90"/>
<feature type="transmembrane region" description="Helical" evidence="6">
    <location>
        <begin position="146"/>
        <end position="172"/>
    </location>
</feature>
<dbReference type="Pfam" id="PF01810">
    <property type="entry name" value="LysE"/>
    <property type="match status" value="1"/>
</dbReference>
<evidence type="ECO:0000256" key="2">
    <source>
        <dbReference type="ARBA" id="ARBA00022475"/>
    </source>
</evidence>
<dbReference type="STRING" id="522306.CAP2UW1_1276"/>
<dbReference type="EMBL" id="CP001715">
    <property type="protein sequence ID" value="ACV34603.1"/>
    <property type="molecule type" value="Genomic_DNA"/>
</dbReference>
<dbReference type="GO" id="GO:0015171">
    <property type="term" value="F:amino acid transmembrane transporter activity"/>
    <property type="evidence" value="ECO:0007669"/>
    <property type="project" value="TreeGrafter"/>
</dbReference>
<protein>
    <submittedName>
        <fullName evidence="7">Lysine exporter protein (LYSE/YGGA)</fullName>
    </submittedName>
</protein>
<dbReference type="HOGENOM" id="CLU_087840_1_1_4"/>
<comment type="subcellular location">
    <subcellularLocation>
        <location evidence="1">Cell membrane</location>
        <topology evidence="1">Multi-pass membrane protein</topology>
    </subcellularLocation>
</comment>
<keyword evidence="5 6" id="KW-0472">Membrane</keyword>
<dbReference type="GO" id="GO:0005886">
    <property type="term" value="C:plasma membrane"/>
    <property type="evidence" value="ECO:0007669"/>
    <property type="project" value="UniProtKB-SubCell"/>
</dbReference>
<feature type="transmembrane region" description="Helical" evidence="6">
    <location>
        <begin position="184"/>
        <end position="204"/>
    </location>
</feature>
<evidence type="ECO:0000256" key="1">
    <source>
        <dbReference type="ARBA" id="ARBA00004651"/>
    </source>
</evidence>
<dbReference type="PANTHER" id="PTHR30086">
    <property type="entry name" value="ARGININE EXPORTER PROTEIN ARGO"/>
    <property type="match status" value="1"/>
</dbReference>
<evidence type="ECO:0000313" key="7">
    <source>
        <dbReference type="EMBL" id="ACV34603.1"/>
    </source>
</evidence>
<organism evidence="7">
    <name type="scientific">Accumulibacter regalis</name>
    <dbReference type="NCBI Taxonomy" id="522306"/>
    <lineage>
        <taxon>Bacteria</taxon>
        <taxon>Pseudomonadati</taxon>
        <taxon>Pseudomonadota</taxon>
        <taxon>Betaproteobacteria</taxon>
        <taxon>Candidatus Accumulibacter</taxon>
    </lineage>
</organism>
<dbReference type="PANTHER" id="PTHR30086:SF20">
    <property type="entry name" value="ARGININE EXPORTER PROTEIN ARGO-RELATED"/>
    <property type="match status" value="1"/>
</dbReference>
<dbReference type="eggNOG" id="COG1280">
    <property type="taxonomic scope" value="Bacteria"/>
</dbReference>
<evidence type="ECO:0000256" key="4">
    <source>
        <dbReference type="ARBA" id="ARBA00022989"/>
    </source>
</evidence>
<name>C7RS90_ACCRE</name>
<proteinExistence type="predicted"/>
<dbReference type="OrthoDB" id="5638726at2"/>
<keyword evidence="2" id="KW-1003">Cell membrane</keyword>